<accession>A0A6G1JBK1</accession>
<keyword evidence="3" id="KW-1185">Reference proteome</keyword>
<dbReference type="AlphaFoldDB" id="A0A6G1JBK1"/>
<sequence>MSQTAPSRLVLLCDLRDVVHSHLSRDAPSPGRGEASSPRRRSEIADEPRAQLTTLAPSASASTVTVPAPVQHRRVNVACAAVRVLVWRRRCSVHSRLGAPEAEAPAVSSLCCAASIYHRMKEVVVAVGDAAVLLSPALSAGQNPSRLRSKALPALHVQGGMKAGSRDFQLPVFRASEWGAIENVVGVVELHLELSSVGQRKFDFVDPSQLRKECAWSATSTCPPDSTGQANLLCRRWMSICSWENFDKRVE</sequence>
<gene>
    <name evidence="2" type="ORF">K458DRAFT_485087</name>
</gene>
<proteinExistence type="predicted"/>
<dbReference type="Proteomes" id="UP000799291">
    <property type="component" value="Unassembled WGS sequence"/>
</dbReference>
<reference evidence="2" key="1">
    <citation type="journal article" date="2020" name="Stud. Mycol.">
        <title>101 Dothideomycetes genomes: a test case for predicting lifestyles and emergence of pathogens.</title>
        <authorList>
            <person name="Haridas S."/>
            <person name="Albert R."/>
            <person name="Binder M."/>
            <person name="Bloem J."/>
            <person name="Labutti K."/>
            <person name="Salamov A."/>
            <person name="Andreopoulos B."/>
            <person name="Baker S."/>
            <person name="Barry K."/>
            <person name="Bills G."/>
            <person name="Bluhm B."/>
            <person name="Cannon C."/>
            <person name="Castanera R."/>
            <person name="Culley D."/>
            <person name="Daum C."/>
            <person name="Ezra D."/>
            <person name="Gonzalez J."/>
            <person name="Henrissat B."/>
            <person name="Kuo A."/>
            <person name="Liang C."/>
            <person name="Lipzen A."/>
            <person name="Lutzoni F."/>
            <person name="Magnuson J."/>
            <person name="Mondo S."/>
            <person name="Nolan M."/>
            <person name="Ohm R."/>
            <person name="Pangilinan J."/>
            <person name="Park H.-J."/>
            <person name="Ramirez L."/>
            <person name="Alfaro M."/>
            <person name="Sun H."/>
            <person name="Tritt A."/>
            <person name="Yoshinaga Y."/>
            <person name="Zwiers L.-H."/>
            <person name="Turgeon B."/>
            <person name="Goodwin S."/>
            <person name="Spatafora J."/>
            <person name="Crous P."/>
            <person name="Grigoriev I."/>
        </authorList>
    </citation>
    <scope>NUCLEOTIDE SEQUENCE</scope>
    <source>
        <strain evidence="2">CBS 122367</strain>
    </source>
</reference>
<evidence type="ECO:0000313" key="2">
    <source>
        <dbReference type="EMBL" id="KAF2687912.1"/>
    </source>
</evidence>
<name>A0A6G1JBK1_9PLEO</name>
<dbReference type="EMBL" id="MU005574">
    <property type="protein sequence ID" value="KAF2687912.1"/>
    <property type="molecule type" value="Genomic_DNA"/>
</dbReference>
<evidence type="ECO:0000313" key="3">
    <source>
        <dbReference type="Proteomes" id="UP000799291"/>
    </source>
</evidence>
<organism evidence="2 3">
    <name type="scientific">Lentithecium fluviatile CBS 122367</name>
    <dbReference type="NCBI Taxonomy" id="1168545"/>
    <lineage>
        <taxon>Eukaryota</taxon>
        <taxon>Fungi</taxon>
        <taxon>Dikarya</taxon>
        <taxon>Ascomycota</taxon>
        <taxon>Pezizomycotina</taxon>
        <taxon>Dothideomycetes</taxon>
        <taxon>Pleosporomycetidae</taxon>
        <taxon>Pleosporales</taxon>
        <taxon>Massarineae</taxon>
        <taxon>Lentitheciaceae</taxon>
        <taxon>Lentithecium</taxon>
    </lineage>
</organism>
<protein>
    <submittedName>
        <fullName evidence="2">Uncharacterized protein</fullName>
    </submittedName>
</protein>
<feature type="region of interest" description="Disordered" evidence="1">
    <location>
        <begin position="23"/>
        <end position="47"/>
    </location>
</feature>
<evidence type="ECO:0000256" key="1">
    <source>
        <dbReference type="SAM" id="MobiDB-lite"/>
    </source>
</evidence>